<accession>A0AAI9XFG7</accession>
<reference evidence="2" key="1">
    <citation type="submission" date="2016-11" db="EMBL/GenBank/DDBJ databases">
        <title>The genome sequence of Colletotrichum cuscutae.</title>
        <authorList>
            <person name="Baroncelli R."/>
        </authorList>
    </citation>
    <scope>NUCLEOTIDE SEQUENCE</scope>
    <source>
        <strain evidence="2">IMI 304802</strain>
    </source>
</reference>
<gene>
    <name evidence="2" type="ORF">CCUS01_12563</name>
</gene>
<evidence type="ECO:0000313" key="3">
    <source>
        <dbReference type="Proteomes" id="UP001239213"/>
    </source>
</evidence>
<sequence length="72" mass="8098">MRWDGLGVLVWTCLDASLDQVGYELAPRGCYYRLAVSCSTQVNGRPLRSTILFGDRRTMYQVAVLSHCLEVS</sequence>
<keyword evidence="1" id="KW-0732">Signal</keyword>
<proteinExistence type="predicted"/>
<dbReference type="AlphaFoldDB" id="A0AAI9XFG7"/>
<evidence type="ECO:0008006" key="4">
    <source>
        <dbReference type="Google" id="ProtNLM"/>
    </source>
</evidence>
<evidence type="ECO:0000313" key="2">
    <source>
        <dbReference type="EMBL" id="KAK1445395.1"/>
    </source>
</evidence>
<feature type="chain" id="PRO_5042547451" description="Secreted protein" evidence="1">
    <location>
        <begin position="17"/>
        <end position="72"/>
    </location>
</feature>
<protein>
    <recommendedName>
        <fullName evidence="4">Secreted protein</fullName>
    </recommendedName>
</protein>
<dbReference type="Proteomes" id="UP001239213">
    <property type="component" value="Unassembled WGS sequence"/>
</dbReference>
<comment type="caution">
    <text evidence="2">The sequence shown here is derived from an EMBL/GenBank/DDBJ whole genome shotgun (WGS) entry which is preliminary data.</text>
</comment>
<feature type="signal peptide" evidence="1">
    <location>
        <begin position="1"/>
        <end position="16"/>
    </location>
</feature>
<organism evidence="2 3">
    <name type="scientific">Colletotrichum cuscutae</name>
    <dbReference type="NCBI Taxonomy" id="1209917"/>
    <lineage>
        <taxon>Eukaryota</taxon>
        <taxon>Fungi</taxon>
        <taxon>Dikarya</taxon>
        <taxon>Ascomycota</taxon>
        <taxon>Pezizomycotina</taxon>
        <taxon>Sordariomycetes</taxon>
        <taxon>Hypocreomycetidae</taxon>
        <taxon>Glomerellales</taxon>
        <taxon>Glomerellaceae</taxon>
        <taxon>Colletotrichum</taxon>
        <taxon>Colletotrichum acutatum species complex</taxon>
    </lineage>
</organism>
<name>A0AAI9XFG7_9PEZI</name>
<dbReference type="EMBL" id="MPDP01000323">
    <property type="protein sequence ID" value="KAK1445395.1"/>
    <property type="molecule type" value="Genomic_DNA"/>
</dbReference>
<keyword evidence="3" id="KW-1185">Reference proteome</keyword>
<evidence type="ECO:0000256" key="1">
    <source>
        <dbReference type="SAM" id="SignalP"/>
    </source>
</evidence>